<dbReference type="EMBL" id="CP098747">
    <property type="protein sequence ID" value="USG59924.1"/>
    <property type="molecule type" value="Genomic_DNA"/>
</dbReference>
<feature type="transmembrane region" description="Helical" evidence="1">
    <location>
        <begin position="12"/>
        <end position="32"/>
    </location>
</feature>
<accession>A0ABY4VZ98</accession>
<gene>
    <name evidence="2" type="ORF">NBZ79_12130</name>
</gene>
<keyword evidence="1" id="KW-0812">Transmembrane</keyword>
<keyword evidence="3" id="KW-1185">Reference proteome</keyword>
<reference evidence="2" key="1">
    <citation type="submission" date="2022-06" db="EMBL/GenBank/DDBJ databases">
        <title>Sneathiella actinostolidae sp. nov., isolated from a sea anemonein the Western Pacific Ocean.</title>
        <authorList>
            <person name="Wei M.J."/>
        </authorList>
    </citation>
    <scope>NUCLEOTIDE SEQUENCE</scope>
    <source>
        <strain evidence="2">PHK-P5</strain>
    </source>
</reference>
<sequence>MYLTPSLLEGAILLAFEVLTLLVTLATIISALTPTRWDNQAMDRLFHYVNLIAGNVGHNKNADDG</sequence>
<dbReference type="RefSeq" id="WP_251932694.1">
    <property type="nucleotide sequence ID" value="NZ_CP098747.1"/>
</dbReference>
<proteinExistence type="predicted"/>
<evidence type="ECO:0000313" key="3">
    <source>
        <dbReference type="Proteomes" id="UP001056291"/>
    </source>
</evidence>
<evidence type="ECO:0000313" key="2">
    <source>
        <dbReference type="EMBL" id="USG59924.1"/>
    </source>
</evidence>
<keyword evidence="1" id="KW-0472">Membrane</keyword>
<name>A0ABY4VZ98_9PROT</name>
<protein>
    <submittedName>
        <fullName evidence="2">Uncharacterized protein</fullName>
    </submittedName>
</protein>
<dbReference type="Proteomes" id="UP001056291">
    <property type="component" value="Chromosome"/>
</dbReference>
<keyword evidence="1" id="KW-1133">Transmembrane helix</keyword>
<evidence type="ECO:0000256" key="1">
    <source>
        <dbReference type="SAM" id="Phobius"/>
    </source>
</evidence>
<organism evidence="2 3">
    <name type="scientific">Sneathiella marina</name>
    <dbReference type="NCBI Taxonomy" id="2950108"/>
    <lineage>
        <taxon>Bacteria</taxon>
        <taxon>Pseudomonadati</taxon>
        <taxon>Pseudomonadota</taxon>
        <taxon>Alphaproteobacteria</taxon>
        <taxon>Sneathiellales</taxon>
        <taxon>Sneathiellaceae</taxon>
        <taxon>Sneathiella</taxon>
    </lineage>
</organism>